<evidence type="ECO:0000259" key="8">
    <source>
        <dbReference type="PROSITE" id="PS50893"/>
    </source>
</evidence>
<proteinExistence type="predicted"/>
<evidence type="ECO:0000313" key="9">
    <source>
        <dbReference type="EMBL" id="CAG6638326.1"/>
    </source>
</evidence>
<keyword evidence="2 7" id="KW-0812">Transmembrane</keyword>
<evidence type="ECO:0000256" key="3">
    <source>
        <dbReference type="ARBA" id="ARBA00022741"/>
    </source>
</evidence>
<dbReference type="Pfam" id="PF12698">
    <property type="entry name" value="ABC2_membrane_3"/>
    <property type="match status" value="1"/>
</dbReference>
<evidence type="ECO:0000256" key="4">
    <source>
        <dbReference type="ARBA" id="ARBA00022840"/>
    </source>
</evidence>
<feature type="transmembrane region" description="Helical" evidence="7">
    <location>
        <begin position="672"/>
        <end position="690"/>
    </location>
</feature>
<dbReference type="PANTHER" id="PTHR43038">
    <property type="entry name" value="ATP-BINDING CASSETTE, SUB-FAMILY H, MEMBER 1"/>
    <property type="match status" value="1"/>
</dbReference>
<feature type="transmembrane region" description="Helical" evidence="7">
    <location>
        <begin position="577"/>
        <end position="601"/>
    </location>
</feature>
<dbReference type="PROSITE" id="PS50893">
    <property type="entry name" value="ABC_TRANSPORTER_2"/>
    <property type="match status" value="1"/>
</dbReference>
<evidence type="ECO:0000256" key="6">
    <source>
        <dbReference type="ARBA" id="ARBA00023136"/>
    </source>
</evidence>
<dbReference type="InterPro" id="IPR013525">
    <property type="entry name" value="ABC2_TM"/>
</dbReference>
<dbReference type="Pfam" id="PF00005">
    <property type="entry name" value="ABC_tran"/>
    <property type="match status" value="1"/>
</dbReference>
<dbReference type="InterPro" id="IPR003439">
    <property type="entry name" value="ABC_transporter-like_ATP-bd"/>
</dbReference>
<organism evidence="9">
    <name type="scientific">Cacopsylla melanoneura</name>
    <dbReference type="NCBI Taxonomy" id="428564"/>
    <lineage>
        <taxon>Eukaryota</taxon>
        <taxon>Metazoa</taxon>
        <taxon>Ecdysozoa</taxon>
        <taxon>Arthropoda</taxon>
        <taxon>Hexapoda</taxon>
        <taxon>Insecta</taxon>
        <taxon>Pterygota</taxon>
        <taxon>Neoptera</taxon>
        <taxon>Paraneoptera</taxon>
        <taxon>Hemiptera</taxon>
        <taxon>Sternorrhyncha</taxon>
        <taxon>Psylloidea</taxon>
        <taxon>Psyllidae</taxon>
        <taxon>Psyllinae</taxon>
        <taxon>Cacopsylla</taxon>
    </lineage>
</organism>
<dbReference type="InterPro" id="IPR003593">
    <property type="entry name" value="AAA+_ATPase"/>
</dbReference>
<keyword evidence="4" id="KW-0067">ATP-binding</keyword>
<keyword evidence="6 7" id="KW-0472">Membrane</keyword>
<keyword evidence="3" id="KW-0547">Nucleotide-binding</keyword>
<dbReference type="EMBL" id="HBUF01102235">
    <property type="protein sequence ID" value="CAG6638326.1"/>
    <property type="molecule type" value="Transcribed_RNA"/>
</dbReference>
<feature type="transmembrane region" description="Helical" evidence="7">
    <location>
        <begin position="496"/>
        <end position="521"/>
    </location>
</feature>
<keyword evidence="5 7" id="KW-1133">Transmembrane helix</keyword>
<feature type="domain" description="ABC transporter" evidence="8">
    <location>
        <begin position="19"/>
        <end position="241"/>
    </location>
</feature>
<dbReference type="GO" id="GO:0140359">
    <property type="term" value="F:ABC-type transporter activity"/>
    <property type="evidence" value="ECO:0007669"/>
    <property type="project" value="InterPro"/>
</dbReference>
<dbReference type="SMART" id="SM00382">
    <property type="entry name" value="AAA"/>
    <property type="match status" value="1"/>
</dbReference>
<dbReference type="GO" id="GO:0005524">
    <property type="term" value="F:ATP binding"/>
    <property type="evidence" value="ECO:0007669"/>
    <property type="project" value="UniProtKB-KW"/>
</dbReference>
<dbReference type="Gene3D" id="3.40.50.300">
    <property type="entry name" value="P-loop containing nucleotide triphosphate hydrolases"/>
    <property type="match status" value="1"/>
</dbReference>
<evidence type="ECO:0000256" key="1">
    <source>
        <dbReference type="ARBA" id="ARBA00004141"/>
    </source>
</evidence>
<evidence type="ECO:0000256" key="2">
    <source>
        <dbReference type="ARBA" id="ARBA00022692"/>
    </source>
</evidence>
<dbReference type="InterPro" id="IPR017871">
    <property type="entry name" value="ABC_transporter-like_CS"/>
</dbReference>
<dbReference type="AlphaFoldDB" id="A0A8D8QUK8"/>
<dbReference type="SUPFAM" id="SSF52540">
    <property type="entry name" value="P-loop containing nucleoside triphosphate hydrolases"/>
    <property type="match status" value="1"/>
</dbReference>
<name>A0A8D8QUK8_9HEMI</name>
<feature type="transmembrane region" description="Helical" evidence="7">
    <location>
        <begin position="608"/>
        <end position="627"/>
    </location>
</feature>
<evidence type="ECO:0000256" key="7">
    <source>
        <dbReference type="SAM" id="Phobius"/>
    </source>
</evidence>
<feature type="transmembrane region" description="Helical" evidence="7">
    <location>
        <begin position="533"/>
        <end position="557"/>
    </location>
</feature>
<dbReference type="EMBL" id="HBUF01437456">
    <property type="protein sequence ID" value="CAG6742611.1"/>
    <property type="molecule type" value="Transcribed_RNA"/>
</dbReference>
<evidence type="ECO:0000256" key="5">
    <source>
        <dbReference type="ARBA" id="ARBA00022989"/>
    </source>
</evidence>
<comment type="subcellular location">
    <subcellularLocation>
        <location evidence="1">Membrane</location>
        <topology evidence="1">Multi-pass membrane protein</topology>
    </subcellularLocation>
</comment>
<dbReference type="GO" id="GO:0016020">
    <property type="term" value="C:membrane"/>
    <property type="evidence" value="ECO:0007669"/>
    <property type="project" value="UniProtKB-SubCell"/>
</dbReference>
<dbReference type="InterPro" id="IPR027417">
    <property type="entry name" value="P-loop_NTPase"/>
</dbReference>
<protein>
    <submittedName>
        <fullName evidence="9">ABC transporter G family member 23</fullName>
    </submittedName>
</protein>
<sequence length="699" mass="79043">MSLTSEVTLQKGAEVEMAIKIQGAYKRYGKGPWILNNLNMSVQKNIIYGLLGSSGCGKTTLLTSLTGFSSLDYGSIHIDIQSPSRLGFMPQEIALFEEFSIAETFSFFAKLYNIAPETYQATIKELKTVLDLPPDNQLCSTLSGGQARRVSIAVTLLHSPDIIVLDEPTSGVDPLLAHYLWQYLHRLATMDGRTIIITTHYIEEARQANMVALMRQGVLLAEAPPEDLIKQYHATTLEDVFLQLCYKQNQNQDSQADNNHYISKIVFKNPYKDKSQHISAVWPHTQAILYKIITWCKRNFPVFITLSFGLSIMCIVFCNEMMTDFPPTTVGFVNHESGGNCDDPNLYNMTIPCGRYAEYENLGCRFINNWRNRNPKMPMVYYSKYEDAMYDGKRTKIAAVLEIPEIFSQGISARLSHGRNADPDLIGNSSINVWGDTTDYMRTLKVEVEIQASFIEMYRTLLTSCGYDTRVADMPPMRIKTNLFIGEDVVVDMFDYTVYVAMNIISGLACLCSALLLMPLLSVDKMSGVYARCHLAGVRIFEIFLGHIIFLIGYNMVNTAVMLTVYHTFYWKPKGKVWLSFLLLNVEGLSGIMLSLLVICLTDNITQCTSFLIVYIIAMFSFTGYIWPTEAVWPPIKPLSHLVFPNTRISEAYRAVEFKQAGILHKEVVGSLVYSFFYVLLHAAVIWLLIRKKTSFSSL</sequence>
<accession>A0A8D8QUK8</accession>
<dbReference type="GO" id="GO:0016887">
    <property type="term" value="F:ATP hydrolysis activity"/>
    <property type="evidence" value="ECO:0007669"/>
    <property type="project" value="InterPro"/>
</dbReference>
<dbReference type="PANTHER" id="PTHR43038:SF3">
    <property type="entry name" value="ABC TRANSPORTER G FAMILY MEMBER 20 ISOFORM X1"/>
    <property type="match status" value="1"/>
</dbReference>
<reference evidence="9" key="1">
    <citation type="submission" date="2021-05" db="EMBL/GenBank/DDBJ databases">
        <authorList>
            <person name="Alioto T."/>
            <person name="Alioto T."/>
            <person name="Gomez Garrido J."/>
        </authorList>
    </citation>
    <scope>NUCLEOTIDE SEQUENCE</scope>
</reference>
<dbReference type="PROSITE" id="PS00211">
    <property type="entry name" value="ABC_TRANSPORTER_1"/>
    <property type="match status" value="1"/>
</dbReference>